<evidence type="ECO:0000313" key="2">
    <source>
        <dbReference type="Proteomes" id="UP000077315"/>
    </source>
</evidence>
<dbReference type="InterPro" id="IPR032675">
    <property type="entry name" value="LRR_dom_sf"/>
</dbReference>
<evidence type="ECO:0008006" key="3">
    <source>
        <dbReference type="Google" id="ProtNLM"/>
    </source>
</evidence>
<proteinExistence type="predicted"/>
<dbReference type="Proteomes" id="UP000077315">
    <property type="component" value="Unassembled WGS sequence"/>
</dbReference>
<gene>
    <name evidence="1" type="ORF">PHYBLDRAFT_168281</name>
</gene>
<dbReference type="GeneID" id="28996737"/>
<dbReference type="SUPFAM" id="SSF52047">
    <property type="entry name" value="RNI-like"/>
    <property type="match status" value="1"/>
</dbReference>
<organism evidence="1 2">
    <name type="scientific">Phycomyces blakesleeanus (strain ATCC 8743b / DSM 1359 / FGSC 10004 / NBRC 33097 / NRRL 1555)</name>
    <dbReference type="NCBI Taxonomy" id="763407"/>
    <lineage>
        <taxon>Eukaryota</taxon>
        <taxon>Fungi</taxon>
        <taxon>Fungi incertae sedis</taxon>
        <taxon>Mucoromycota</taxon>
        <taxon>Mucoromycotina</taxon>
        <taxon>Mucoromycetes</taxon>
        <taxon>Mucorales</taxon>
        <taxon>Phycomycetaceae</taxon>
        <taxon>Phycomyces</taxon>
    </lineage>
</organism>
<dbReference type="Gene3D" id="3.80.10.10">
    <property type="entry name" value="Ribonuclease Inhibitor"/>
    <property type="match status" value="2"/>
</dbReference>
<dbReference type="OrthoDB" id="2243238at2759"/>
<name>A0A162UBK6_PHYB8</name>
<evidence type="ECO:0000313" key="1">
    <source>
        <dbReference type="EMBL" id="OAD73853.1"/>
    </source>
</evidence>
<dbReference type="InParanoid" id="A0A162UBK6"/>
<dbReference type="AlphaFoldDB" id="A0A162UBK6"/>
<dbReference type="RefSeq" id="XP_018291893.1">
    <property type="nucleotide sequence ID" value="XM_018435831.1"/>
</dbReference>
<keyword evidence="2" id="KW-1185">Reference proteome</keyword>
<accession>A0A162UBK6</accession>
<dbReference type="EMBL" id="KV440980">
    <property type="protein sequence ID" value="OAD73853.1"/>
    <property type="molecule type" value="Genomic_DNA"/>
</dbReference>
<dbReference type="VEuPathDB" id="FungiDB:PHYBLDRAFT_168281"/>
<sequence length="624" mass="71434">MLASELPFEILSRIANLVVSGDKLAGSVTCKAWRAPFEEVLWGIVNITTQEKLDTACGMSPGAERIYGYRRAYVRELNISTANFSDEKDLLTLQQRFPNLQRLFIDEGCLGGIRIGNISNWNLWGTLTKLNINLSQVTNPDVKTELLKILKSLPHLDHLESVCIRNCESISFTLDEFAELNSCVHELNTLILSATCLPLSPTDVARIPTLNQQSKVKMITFYGTLFDSRWICYFARKYPNLEKLAWISIDQVETLDLHQEETISILKSLPNVFQHLSHISIRTTGSTEQQHLIYWNILSQFNIPIKGLTHIFSPPIINIELLQSIVQSSTQSFSSTIETLTLQRDERGFEIQEMTTTIVGCPHLVDLNIHICGSAVSVNVILDRFPALKRLDVFNGIMINSGHLNNQSLDHGLRMVKASKGSLNVSAFSYLSFNCKYLEYIYLDGMIVFGPMDEESGKVELDMSWSNIHLLRLYDIRFKVSQSNFDSKNLINLMEIREKRLFCEDSKADEGGPASDNSTMWSNWYHIFGGLDDDLFETWNMRQLYEREFGESIEFFDNYEHNKKVGDTSVDSRDSNGLVKMDDWRSDFYRGNFSWIFQSLNRIVSEDINVIDTCIWNQVYDNLD</sequence>
<reference evidence="2" key="1">
    <citation type="submission" date="2015-06" db="EMBL/GenBank/DDBJ databases">
        <title>Expansion of signal transduction pathways in fungi by whole-genome duplication.</title>
        <authorList>
            <consortium name="DOE Joint Genome Institute"/>
            <person name="Corrochano L.M."/>
            <person name="Kuo A."/>
            <person name="Marcet-Houben M."/>
            <person name="Polaino S."/>
            <person name="Salamov A."/>
            <person name="Villalobos J.M."/>
            <person name="Alvarez M.I."/>
            <person name="Avalos J."/>
            <person name="Benito E.P."/>
            <person name="Benoit I."/>
            <person name="Burger G."/>
            <person name="Camino L.P."/>
            <person name="Canovas D."/>
            <person name="Cerda-Olmedo E."/>
            <person name="Cheng J.-F."/>
            <person name="Dominguez A."/>
            <person name="Elias M."/>
            <person name="Eslava A.P."/>
            <person name="Glaser F."/>
            <person name="Grimwood J."/>
            <person name="Gutierrez G."/>
            <person name="Heitman J."/>
            <person name="Henrissat B."/>
            <person name="Iturriaga E.A."/>
            <person name="Lang B.F."/>
            <person name="Lavin J.L."/>
            <person name="Lee S."/>
            <person name="Li W."/>
            <person name="Lindquist E."/>
            <person name="Lopez-Garcia S."/>
            <person name="Luque E.M."/>
            <person name="Marcos A.T."/>
            <person name="Martin J."/>
            <person name="McCluskey K."/>
            <person name="Medina H.R."/>
            <person name="Miralles-Duran A."/>
            <person name="Miyazaki A."/>
            <person name="Munoz-Torres E."/>
            <person name="Oguiza J.A."/>
            <person name="Ohm R."/>
            <person name="Olmedo M."/>
            <person name="Orejas M."/>
            <person name="Ortiz-Castellanos L."/>
            <person name="Pisabarro A.G."/>
            <person name="Rodriguez-Romero J."/>
            <person name="Ruiz-Herrera J."/>
            <person name="Ruiz-Vazquez R."/>
            <person name="Sanz C."/>
            <person name="Schackwitz W."/>
            <person name="Schmutz J."/>
            <person name="Shahriari M."/>
            <person name="Shelest E."/>
            <person name="Silva-Franco F."/>
            <person name="Soanes D."/>
            <person name="Syed K."/>
            <person name="Tagua V.G."/>
            <person name="Talbot N.J."/>
            <person name="Thon M."/>
            <person name="De vries R.P."/>
            <person name="Wiebenga A."/>
            <person name="Yadav J.S."/>
            <person name="Braun E.L."/>
            <person name="Baker S."/>
            <person name="Garre V."/>
            <person name="Horwitz B."/>
            <person name="Torres-Martinez S."/>
            <person name="Idnurm A."/>
            <person name="Herrera-Estrella A."/>
            <person name="Gabaldon T."/>
            <person name="Grigoriev I.V."/>
        </authorList>
    </citation>
    <scope>NUCLEOTIDE SEQUENCE [LARGE SCALE GENOMIC DNA]</scope>
    <source>
        <strain evidence="2">NRRL 1555(-)</strain>
    </source>
</reference>
<protein>
    <recommendedName>
        <fullName evidence="3">F-box domain-containing protein</fullName>
    </recommendedName>
</protein>